<dbReference type="Gene3D" id="3.30.420.10">
    <property type="entry name" value="Ribonuclease H-like superfamily/Ribonuclease H"/>
    <property type="match status" value="1"/>
</dbReference>
<reference evidence="1" key="1">
    <citation type="submission" date="2023-06" db="EMBL/GenBank/DDBJ databases">
        <title>Male Hemibagrus guttatus genome.</title>
        <authorList>
            <person name="Bian C."/>
        </authorList>
    </citation>
    <scope>NUCLEOTIDE SEQUENCE</scope>
    <source>
        <strain evidence="1">Male_cb2023</strain>
        <tissue evidence="1">Muscle</tissue>
    </source>
</reference>
<dbReference type="GO" id="GO:0003676">
    <property type="term" value="F:nucleic acid binding"/>
    <property type="evidence" value="ECO:0007669"/>
    <property type="project" value="InterPro"/>
</dbReference>
<keyword evidence="2" id="KW-1185">Reference proteome</keyword>
<evidence type="ECO:0000313" key="2">
    <source>
        <dbReference type="Proteomes" id="UP001274896"/>
    </source>
</evidence>
<evidence type="ECO:0000313" key="1">
    <source>
        <dbReference type="EMBL" id="KAK3531484.1"/>
    </source>
</evidence>
<proteinExistence type="predicted"/>
<dbReference type="InterPro" id="IPR036397">
    <property type="entry name" value="RNaseH_sf"/>
</dbReference>
<gene>
    <name evidence="1" type="ORF">QTP70_023275</name>
</gene>
<dbReference type="EMBL" id="JAUCMX010000011">
    <property type="protein sequence ID" value="KAK3531484.1"/>
    <property type="molecule type" value="Genomic_DNA"/>
</dbReference>
<dbReference type="Proteomes" id="UP001274896">
    <property type="component" value="Unassembled WGS sequence"/>
</dbReference>
<evidence type="ECO:0008006" key="3">
    <source>
        <dbReference type="Google" id="ProtNLM"/>
    </source>
</evidence>
<name>A0AAE0QT69_9TELE</name>
<protein>
    <recommendedName>
        <fullName evidence="3">Tc1-like transposase DDE domain-containing protein</fullName>
    </recommendedName>
</protein>
<sequence length="152" mass="16963">ACASLTWGAHGTRMHYGKKPVEAVSCFGKLFCCETSGPAIHVDVTLTCTTYLSTVADHVHPFMETVFPDACGLFQQDNAPCHKAKMVQEWFDEHNNKFEVFIGHMIHLTGPSQQQHLQTQKSFQSSKLSDSVCWVQGYGHVPRSTVLCPHLE</sequence>
<feature type="non-terminal residue" evidence="1">
    <location>
        <position position="152"/>
    </location>
</feature>
<comment type="caution">
    <text evidence="1">The sequence shown here is derived from an EMBL/GenBank/DDBJ whole genome shotgun (WGS) entry which is preliminary data.</text>
</comment>
<organism evidence="1 2">
    <name type="scientific">Hemibagrus guttatus</name>
    <dbReference type="NCBI Taxonomy" id="175788"/>
    <lineage>
        <taxon>Eukaryota</taxon>
        <taxon>Metazoa</taxon>
        <taxon>Chordata</taxon>
        <taxon>Craniata</taxon>
        <taxon>Vertebrata</taxon>
        <taxon>Euteleostomi</taxon>
        <taxon>Actinopterygii</taxon>
        <taxon>Neopterygii</taxon>
        <taxon>Teleostei</taxon>
        <taxon>Ostariophysi</taxon>
        <taxon>Siluriformes</taxon>
        <taxon>Bagridae</taxon>
        <taxon>Hemibagrus</taxon>
    </lineage>
</organism>
<dbReference type="AlphaFoldDB" id="A0AAE0QT69"/>
<accession>A0AAE0QT69</accession>